<reference evidence="7 8" key="1">
    <citation type="submission" date="2007-10" db="EMBL/GenBank/DDBJ databases">
        <title>Complete sequence of Desulfococcus oleovorans Hxd3.</title>
        <authorList>
            <consortium name="US DOE Joint Genome Institute"/>
            <person name="Copeland A."/>
            <person name="Lucas S."/>
            <person name="Lapidus A."/>
            <person name="Barry K."/>
            <person name="Glavina del Rio T."/>
            <person name="Dalin E."/>
            <person name="Tice H."/>
            <person name="Pitluck S."/>
            <person name="Kiss H."/>
            <person name="Brettin T."/>
            <person name="Bruce D."/>
            <person name="Detter J.C."/>
            <person name="Han C."/>
            <person name="Schmutz J."/>
            <person name="Larimer F."/>
            <person name="Land M."/>
            <person name="Hauser L."/>
            <person name="Kyrpides N."/>
            <person name="Kim E."/>
            <person name="Wawrik B."/>
            <person name="Richardson P."/>
        </authorList>
    </citation>
    <scope>NUCLEOTIDE SEQUENCE [LARGE SCALE GENOMIC DNA]</scope>
    <source>
        <strain evidence="8">DSM 6200 / JCM 39069 / Hxd3</strain>
    </source>
</reference>
<accession>A8ZXK6</accession>
<evidence type="ECO:0000313" key="7">
    <source>
        <dbReference type="EMBL" id="ABW66964.1"/>
    </source>
</evidence>
<evidence type="ECO:0000256" key="1">
    <source>
        <dbReference type="ARBA" id="ARBA00022723"/>
    </source>
</evidence>
<dbReference type="Pfam" id="PF02662">
    <property type="entry name" value="FlpD"/>
    <property type="match status" value="1"/>
</dbReference>
<feature type="region of interest" description="Disordered" evidence="5">
    <location>
        <begin position="1"/>
        <end position="22"/>
    </location>
</feature>
<name>A8ZXK6_DESOH</name>
<dbReference type="GO" id="GO:0046872">
    <property type="term" value="F:metal ion binding"/>
    <property type="evidence" value="ECO:0007669"/>
    <property type="project" value="UniProtKB-KW"/>
</dbReference>
<dbReference type="eggNOG" id="COG1908">
    <property type="taxonomic scope" value="Bacteria"/>
</dbReference>
<dbReference type="AlphaFoldDB" id="A8ZXK6"/>
<dbReference type="Proteomes" id="UP000008561">
    <property type="component" value="Chromosome"/>
</dbReference>
<dbReference type="KEGG" id="dol:Dole_1158"/>
<dbReference type="OrthoDB" id="9785566at2"/>
<dbReference type="STRING" id="96561.Dole_1158"/>
<feature type="domain" description="F420-non-reducing hydrogenase iron-sulfur subunit D" evidence="6">
    <location>
        <begin position="31"/>
        <end position="89"/>
    </location>
</feature>
<sequence length="89" mass="9569">MSKPAATAGKQETAPPIERPVETPAGWEPNVLAIACHYCAFAAADLAGVMRLSYPPNVKIIRLPCTGKLDHFYVLRALERGFDGIFVAG</sequence>
<evidence type="ECO:0000256" key="4">
    <source>
        <dbReference type="ARBA" id="ARBA00023014"/>
    </source>
</evidence>
<protein>
    <submittedName>
        <fullName evidence="7">Methyl-viologen-reducing hydrogenase delta subunit</fullName>
    </submittedName>
</protein>
<evidence type="ECO:0000256" key="2">
    <source>
        <dbReference type="ARBA" id="ARBA00023002"/>
    </source>
</evidence>
<proteinExistence type="predicted"/>
<dbReference type="InterPro" id="IPR003813">
    <property type="entry name" value="MvhD/FlpD"/>
</dbReference>
<evidence type="ECO:0000313" key="8">
    <source>
        <dbReference type="Proteomes" id="UP000008561"/>
    </source>
</evidence>
<keyword evidence="8" id="KW-1185">Reference proteome</keyword>
<dbReference type="GO" id="GO:0016491">
    <property type="term" value="F:oxidoreductase activity"/>
    <property type="evidence" value="ECO:0007669"/>
    <property type="project" value="UniProtKB-KW"/>
</dbReference>
<keyword evidence="4" id="KW-0411">Iron-sulfur</keyword>
<dbReference type="GO" id="GO:0051536">
    <property type="term" value="F:iron-sulfur cluster binding"/>
    <property type="evidence" value="ECO:0007669"/>
    <property type="project" value="UniProtKB-KW"/>
</dbReference>
<evidence type="ECO:0000256" key="5">
    <source>
        <dbReference type="SAM" id="MobiDB-lite"/>
    </source>
</evidence>
<evidence type="ECO:0000259" key="6">
    <source>
        <dbReference type="Pfam" id="PF02662"/>
    </source>
</evidence>
<keyword evidence="3" id="KW-0408">Iron</keyword>
<keyword evidence="2" id="KW-0560">Oxidoreductase</keyword>
<dbReference type="HOGENOM" id="CLU_2636785_0_0_7"/>
<keyword evidence="1" id="KW-0479">Metal-binding</keyword>
<evidence type="ECO:0000256" key="3">
    <source>
        <dbReference type="ARBA" id="ARBA00023004"/>
    </source>
</evidence>
<gene>
    <name evidence="7" type="ordered locus">Dole_1158</name>
</gene>
<organism evidence="7 8">
    <name type="scientific">Desulfosudis oleivorans (strain DSM 6200 / JCM 39069 / Hxd3)</name>
    <name type="common">Desulfococcus oleovorans</name>
    <dbReference type="NCBI Taxonomy" id="96561"/>
    <lineage>
        <taxon>Bacteria</taxon>
        <taxon>Pseudomonadati</taxon>
        <taxon>Thermodesulfobacteriota</taxon>
        <taxon>Desulfobacteria</taxon>
        <taxon>Desulfobacterales</taxon>
        <taxon>Desulfosudaceae</taxon>
        <taxon>Desulfosudis</taxon>
    </lineage>
</organism>
<dbReference type="EMBL" id="CP000859">
    <property type="protein sequence ID" value="ABW66964.1"/>
    <property type="molecule type" value="Genomic_DNA"/>
</dbReference>